<protein>
    <submittedName>
        <fullName evidence="1">Uncharacterized protein</fullName>
    </submittedName>
</protein>
<name>A0A0A9BJ86_ARUDO</name>
<proteinExistence type="predicted"/>
<reference evidence="1" key="1">
    <citation type="submission" date="2014-09" db="EMBL/GenBank/DDBJ databases">
        <authorList>
            <person name="Magalhaes I.L.F."/>
            <person name="Oliveira U."/>
            <person name="Santos F.R."/>
            <person name="Vidigal T.H.D.A."/>
            <person name="Brescovit A.D."/>
            <person name="Santos A.J."/>
        </authorList>
    </citation>
    <scope>NUCLEOTIDE SEQUENCE</scope>
    <source>
        <tissue evidence="1">Shoot tissue taken approximately 20 cm above the soil surface</tissue>
    </source>
</reference>
<dbReference type="AlphaFoldDB" id="A0A0A9BJ86"/>
<reference evidence="1" key="2">
    <citation type="journal article" date="2015" name="Data Brief">
        <title>Shoot transcriptome of the giant reed, Arundo donax.</title>
        <authorList>
            <person name="Barrero R.A."/>
            <person name="Guerrero F.D."/>
            <person name="Moolhuijzen P."/>
            <person name="Goolsby J.A."/>
            <person name="Tidwell J."/>
            <person name="Bellgard S.E."/>
            <person name="Bellgard M.I."/>
        </authorList>
    </citation>
    <scope>NUCLEOTIDE SEQUENCE</scope>
    <source>
        <tissue evidence="1">Shoot tissue taken approximately 20 cm above the soil surface</tissue>
    </source>
</reference>
<accession>A0A0A9BJ86</accession>
<organism evidence="1">
    <name type="scientific">Arundo donax</name>
    <name type="common">Giant reed</name>
    <name type="synonym">Donax arundinaceus</name>
    <dbReference type="NCBI Taxonomy" id="35708"/>
    <lineage>
        <taxon>Eukaryota</taxon>
        <taxon>Viridiplantae</taxon>
        <taxon>Streptophyta</taxon>
        <taxon>Embryophyta</taxon>
        <taxon>Tracheophyta</taxon>
        <taxon>Spermatophyta</taxon>
        <taxon>Magnoliopsida</taxon>
        <taxon>Liliopsida</taxon>
        <taxon>Poales</taxon>
        <taxon>Poaceae</taxon>
        <taxon>PACMAD clade</taxon>
        <taxon>Arundinoideae</taxon>
        <taxon>Arundineae</taxon>
        <taxon>Arundo</taxon>
    </lineage>
</organism>
<evidence type="ECO:0000313" key="1">
    <source>
        <dbReference type="EMBL" id="JAD63441.1"/>
    </source>
</evidence>
<sequence>MSFLSQLCPKLSSTKQEIRRVEKGHV</sequence>
<dbReference type="EMBL" id="GBRH01234454">
    <property type="protein sequence ID" value="JAD63441.1"/>
    <property type="molecule type" value="Transcribed_RNA"/>
</dbReference>